<dbReference type="SUPFAM" id="SSF102215">
    <property type="entry name" value="Creatininase"/>
    <property type="match status" value="1"/>
</dbReference>
<dbReference type="RefSeq" id="WP_344687405.1">
    <property type="nucleotide sequence ID" value="NZ_BAAAVV010000002.1"/>
</dbReference>
<sequence>MTTPARATEHRLDRLTTVQAADAMAAAKVALIPVGATEQHGPNLVCGIDWMTAEAVAQRVAAEVDPLAVVVPPLPFGLSGHHLDFPGTLHVSAATFSAVCKDVARSLARHAITKVVFVNGHRGNENILGVLVTELTYEMGIEAASAFWMTQAAEEVARHKKTDRWGHACEVETSIALAISDDLVAPSLEPGDLIEEYGAFEDNYAKHSLVTARTFASRTRNGAFGDATLATVEAGREILDAAVARTAAFVRDFAARAPRGSAADGGAF</sequence>
<comment type="similarity">
    <text evidence="5">Belongs to the creatininase superfamily.</text>
</comment>
<dbReference type="Gene3D" id="3.40.50.10310">
    <property type="entry name" value="Creatininase"/>
    <property type="match status" value="1"/>
</dbReference>
<proteinExistence type="inferred from homology"/>
<accession>A0ABP6NX97</accession>
<dbReference type="EMBL" id="BAAAVV010000002">
    <property type="protein sequence ID" value="GAA3159911.1"/>
    <property type="molecule type" value="Genomic_DNA"/>
</dbReference>
<evidence type="ECO:0000313" key="7">
    <source>
        <dbReference type="Proteomes" id="UP001499924"/>
    </source>
</evidence>
<dbReference type="PANTHER" id="PTHR35005">
    <property type="entry name" value="3-DEHYDRO-SCYLLO-INOSOSE HYDROLASE"/>
    <property type="match status" value="1"/>
</dbReference>
<name>A0ABP6NX97_9ACTN</name>
<evidence type="ECO:0000256" key="3">
    <source>
        <dbReference type="ARBA" id="ARBA00022801"/>
    </source>
</evidence>
<evidence type="ECO:0000256" key="4">
    <source>
        <dbReference type="ARBA" id="ARBA00022833"/>
    </source>
</evidence>
<keyword evidence="7" id="KW-1185">Reference proteome</keyword>
<evidence type="ECO:0000256" key="5">
    <source>
        <dbReference type="ARBA" id="ARBA00024029"/>
    </source>
</evidence>
<dbReference type="PANTHER" id="PTHR35005:SF1">
    <property type="entry name" value="2-AMINO-5-FORMYLAMINO-6-RIBOSYLAMINOPYRIMIDIN-4(3H)-ONE 5'-MONOPHOSPHATE DEFORMYLASE"/>
    <property type="match status" value="1"/>
</dbReference>
<dbReference type="InterPro" id="IPR003785">
    <property type="entry name" value="Creatininase/forma_Hydrolase"/>
</dbReference>
<evidence type="ECO:0000256" key="1">
    <source>
        <dbReference type="ARBA" id="ARBA00001947"/>
    </source>
</evidence>
<dbReference type="Pfam" id="PF02633">
    <property type="entry name" value="Creatininase"/>
    <property type="match status" value="1"/>
</dbReference>
<keyword evidence="2" id="KW-0479">Metal-binding</keyword>
<evidence type="ECO:0000256" key="2">
    <source>
        <dbReference type="ARBA" id="ARBA00022723"/>
    </source>
</evidence>
<protein>
    <submittedName>
        <fullName evidence="6">Creatininase family protein</fullName>
    </submittedName>
</protein>
<comment type="cofactor">
    <cofactor evidence="1">
        <name>Zn(2+)</name>
        <dbReference type="ChEBI" id="CHEBI:29105"/>
    </cofactor>
</comment>
<comment type="caution">
    <text evidence="6">The sequence shown here is derived from an EMBL/GenBank/DDBJ whole genome shotgun (WGS) entry which is preliminary data.</text>
</comment>
<keyword evidence="3" id="KW-0378">Hydrolase</keyword>
<organism evidence="6 7">
    <name type="scientific">Blastococcus jejuensis</name>
    <dbReference type="NCBI Taxonomy" id="351224"/>
    <lineage>
        <taxon>Bacteria</taxon>
        <taxon>Bacillati</taxon>
        <taxon>Actinomycetota</taxon>
        <taxon>Actinomycetes</taxon>
        <taxon>Geodermatophilales</taxon>
        <taxon>Geodermatophilaceae</taxon>
        <taxon>Blastococcus</taxon>
    </lineage>
</organism>
<dbReference type="Proteomes" id="UP001499924">
    <property type="component" value="Unassembled WGS sequence"/>
</dbReference>
<gene>
    <name evidence="6" type="ORF">GCM10010531_09200</name>
</gene>
<reference evidence="7" key="1">
    <citation type="journal article" date="2019" name="Int. J. Syst. Evol. Microbiol.">
        <title>The Global Catalogue of Microorganisms (GCM) 10K type strain sequencing project: providing services to taxonomists for standard genome sequencing and annotation.</title>
        <authorList>
            <consortium name="The Broad Institute Genomics Platform"/>
            <consortium name="The Broad Institute Genome Sequencing Center for Infectious Disease"/>
            <person name="Wu L."/>
            <person name="Ma J."/>
        </authorList>
    </citation>
    <scope>NUCLEOTIDE SEQUENCE [LARGE SCALE GENOMIC DNA]</scope>
    <source>
        <strain evidence="7">JCM 15614</strain>
    </source>
</reference>
<evidence type="ECO:0000313" key="6">
    <source>
        <dbReference type="EMBL" id="GAA3159911.1"/>
    </source>
</evidence>
<keyword evidence="4" id="KW-0862">Zinc</keyword>
<dbReference type="InterPro" id="IPR024087">
    <property type="entry name" value="Creatininase-like_sf"/>
</dbReference>